<name>A0ABW4GP20_9ACTN</name>
<accession>A0ABW4GP20</accession>
<sequence length="50" mass="5124">MVAKAAHGSVSGRFSRPEEVADLVLLLASDRTGNVTGADVTVDGGLVPTW</sequence>
<comment type="caution">
    <text evidence="1">The sequence shown here is derived from an EMBL/GenBank/DDBJ whole genome shotgun (WGS) entry which is preliminary data.</text>
</comment>
<protein>
    <submittedName>
        <fullName evidence="1">SDR family oxidoreductase</fullName>
    </submittedName>
</protein>
<dbReference type="Pfam" id="PF13561">
    <property type="entry name" value="adh_short_C2"/>
    <property type="match status" value="1"/>
</dbReference>
<evidence type="ECO:0000313" key="1">
    <source>
        <dbReference type="EMBL" id="MFD1544169.1"/>
    </source>
</evidence>
<dbReference type="Proteomes" id="UP001597097">
    <property type="component" value="Unassembled WGS sequence"/>
</dbReference>
<keyword evidence="2" id="KW-1185">Reference proteome</keyword>
<dbReference type="InterPro" id="IPR002347">
    <property type="entry name" value="SDR_fam"/>
</dbReference>
<dbReference type="EMBL" id="JBHUCM010000043">
    <property type="protein sequence ID" value="MFD1544169.1"/>
    <property type="molecule type" value="Genomic_DNA"/>
</dbReference>
<evidence type="ECO:0000313" key="2">
    <source>
        <dbReference type="Proteomes" id="UP001597097"/>
    </source>
</evidence>
<gene>
    <name evidence="1" type="ORF">ACFSJ0_44505</name>
</gene>
<dbReference type="RefSeq" id="WP_219528627.1">
    <property type="nucleotide sequence ID" value="NZ_JAHKRM010000004.1"/>
</dbReference>
<reference evidence="2" key="1">
    <citation type="journal article" date="2019" name="Int. J. Syst. Evol. Microbiol.">
        <title>The Global Catalogue of Microorganisms (GCM) 10K type strain sequencing project: providing services to taxonomists for standard genome sequencing and annotation.</title>
        <authorList>
            <consortium name="The Broad Institute Genomics Platform"/>
            <consortium name="The Broad Institute Genome Sequencing Center for Infectious Disease"/>
            <person name="Wu L."/>
            <person name="Ma J."/>
        </authorList>
    </citation>
    <scope>NUCLEOTIDE SEQUENCE [LARGE SCALE GENOMIC DNA]</scope>
    <source>
        <strain evidence="2">CGMCC 1.15399</strain>
    </source>
</reference>
<organism evidence="1 2">
    <name type="scientific">Nonomuraea guangzhouensis</name>
    <dbReference type="NCBI Taxonomy" id="1291555"/>
    <lineage>
        <taxon>Bacteria</taxon>
        <taxon>Bacillati</taxon>
        <taxon>Actinomycetota</taxon>
        <taxon>Actinomycetes</taxon>
        <taxon>Streptosporangiales</taxon>
        <taxon>Streptosporangiaceae</taxon>
        <taxon>Nonomuraea</taxon>
    </lineage>
</organism>
<proteinExistence type="predicted"/>